<feature type="domain" description="DUF2529" evidence="1">
    <location>
        <begin position="5"/>
        <end position="60"/>
    </location>
</feature>
<accession>A0A2X2M3Y4</accession>
<organism evidence="2 3">
    <name type="scientific">Staphylococcus aureus</name>
    <dbReference type="NCBI Taxonomy" id="1280"/>
    <lineage>
        <taxon>Bacteria</taxon>
        <taxon>Bacillati</taxon>
        <taxon>Bacillota</taxon>
        <taxon>Bacilli</taxon>
        <taxon>Bacillales</taxon>
        <taxon>Staphylococcaceae</taxon>
        <taxon>Staphylococcus</taxon>
    </lineage>
</organism>
<name>A0A2X2M3Y4_STAAU</name>
<evidence type="ECO:0000313" key="3">
    <source>
        <dbReference type="Proteomes" id="UP000249913"/>
    </source>
</evidence>
<dbReference type="EMBL" id="UAUX01000010">
    <property type="protein sequence ID" value="SPZ99739.1"/>
    <property type="molecule type" value="Genomic_DNA"/>
</dbReference>
<evidence type="ECO:0000259" key="1">
    <source>
        <dbReference type="Pfam" id="PF10740"/>
    </source>
</evidence>
<reference evidence="2 3" key="1">
    <citation type="submission" date="2018-06" db="EMBL/GenBank/DDBJ databases">
        <authorList>
            <consortium name="Pathogen Informatics"/>
            <person name="Doyle S."/>
        </authorList>
    </citation>
    <scope>NUCLEOTIDE SEQUENCE [LARGE SCALE GENOMIC DNA]</scope>
    <source>
        <strain evidence="2 3">NCTC7878</strain>
    </source>
</reference>
<dbReference type="AlphaFoldDB" id="A0A2X2M3Y4"/>
<gene>
    <name evidence="2" type="ORF">NCTC7878_02884</name>
</gene>
<dbReference type="Pfam" id="PF10740">
    <property type="entry name" value="DUF2529"/>
    <property type="match status" value="1"/>
</dbReference>
<dbReference type="Gene3D" id="3.40.50.10490">
    <property type="entry name" value="Glucose-6-phosphate isomerase like protein, domain 1"/>
    <property type="match status" value="1"/>
</dbReference>
<dbReference type="InterPro" id="IPR019676">
    <property type="entry name" value="DUF2529"/>
</dbReference>
<dbReference type="Proteomes" id="UP000249913">
    <property type="component" value="Unassembled WGS sequence"/>
</dbReference>
<proteinExistence type="predicted"/>
<evidence type="ECO:0000313" key="2">
    <source>
        <dbReference type="EMBL" id="SPZ99739.1"/>
    </source>
</evidence>
<protein>
    <submittedName>
        <fullName evidence="2">Protein of uncharacterized function (DUF2529)</fullName>
    </submittedName>
</protein>
<sequence length="61" mass="6994">MMSVLKSSRKLDAIKDFKEIDSTDRVLLFAPFYNDQVALDIQKLIALDIDVVLISNKPKNR</sequence>